<name>A0A2G2WK82_CAPBA</name>
<protein>
    <submittedName>
        <fullName evidence="2">Uncharacterized protein</fullName>
    </submittedName>
</protein>
<comment type="caution">
    <text evidence="2">The sequence shown here is derived from an EMBL/GenBank/DDBJ whole genome shotgun (WGS) entry which is preliminary data.</text>
</comment>
<reference evidence="2 3" key="1">
    <citation type="journal article" date="2017" name="Genome Biol.">
        <title>New reference genome sequences of hot pepper reveal the massive evolution of plant disease-resistance genes by retroduplication.</title>
        <authorList>
            <person name="Kim S."/>
            <person name="Park J."/>
            <person name="Yeom S.I."/>
            <person name="Kim Y.M."/>
            <person name="Seo E."/>
            <person name="Kim K.T."/>
            <person name="Kim M.S."/>
            <person name="Lee J.M."/>
            <person name="Cheong K."/>
            <person name="Shin H.S."/>
            <person name="Kim S.B."/>
            <person name="Han K."/>
            <person name="Lee J."/>
            <person name="Park M."/>
            <person name="Lee H.A."/>
            <person name="Lee H.Y."/>
            <person name="Lee Y."/>
            <person name="Oh S."/>
            <person name="Lee J.H."/>
            <person name="Choi E."/>
            <person name="Choi E."/>
            <person name="Lee S.E."/>
            <person name="Jeon J."/>
            <person name="Kim H."/>
            <person name="Choi G."/>
            <person name="Song H."/>
            <person name="Lee J."/>
            <person name="Lee S.C."/>
            <person name="Kwon J.K."/>
            <person name="Lee H.Y."/>
            <person name="Koo N."/>
            <person name="Hong Y."/>
            <person name="Kim R.W."/>
            <person name="Kang W.H."/>
            <person name="Huh J.H."/>
            <person name="Kang B.C."/>
            <person name="Yang T.J."/>
            <person name="Lee Y.H."/>
            <person name="Bennetzen J.L."/>
            <person name="Choi D."/>
        </authorList>
    </citation>
    <scope>NUCLEOTIDE SEQUENCE [LARGE SCALE GENOMIC DNA]</scope>
    <source>
        <strain evidence="3">cv. PBC81</strain>
    </source>
</reference>
<evidence type="ECO:0000313" key="2">
    <source>
        <dbReference type="EMBL" id="PHT45579.1"/>
    </source>
</evidence>
<sequence>MLQETQPTTATSEDSKVAIDIDSSTWLNNFVAIVSAEKKLDKKATDNVKNGRSTKSSSHADREELAREIQNSFILTHSFG</sequence>
<dbReference type="STRING" id="33114.A0A2G2WK82"/>
<dbReference type="AlphaFoldDB" id="A0A2G2WK82"/>
<organism evidence="2 3">
    <name type="scientific">Capsicum baccatum</name>
    <name type="common">Peruvian pepper</name>
    <dbReference type="NCBI Taxonomy" id="33114"/>
    <lineage>
        <taxon>Eukaryota</taxon>
        <taxon>Viridiplantae</taxon>
        <taxon>Streptophyta</taxon>
        <taxon>Embryophyta</taxon>
        <taxon>Tracheophyta</taxon>
        <taxon>Spermatophyta</taxon>
        <taxon>Magnoliopsida</taxon>
        <taxon>eudicotyledons</taxon>
        <taxon>Gunneridae</taxon>
        <taxon>Pentapetalae</taxon>
        <taxon>asterids</taxon>
        <taxon>lamiids</taxon>
        <taxon>Solanales</taxon>
        <taxon>Solanaceae</taxon>
        <taxon>Solanoideae</taxon>
        <taxon>Capsiceae</taxon>
        <taxon>Capsicum</taxon>
    </lineage>
</organism>
<proteinExistence type="predicted"/>
<feature type="region of interest" description="Disordered" evidence="1">
    <location>
        <begin position="41"/>
        <end position="63"/>
    </location>
</feature>
<dbReference type="OrthoDB" id="1414216at2759"/>
<evidence type="ECO:0000313" key="3">
    <source>
        <dbReference type="Proteomes" id="UP000224567"/>
    </source>
</evidence>
<feature type="compositionally biased region" description="Polar residues" evidence="1">
    <location>
        <begin position="47"/>
        <end position="57"/>
    </location>
</feature>
<reference evidence="3" key="2">
    <citation type="journal article" date="2017" name="J. Anim. Genet.">
        <title>Multiple reference genome sequences of hot pepper reveal the massive evolution of plant disease resistance genes by retroduplication.</title>
        <authorList>
            <person name="Kim S."/>
            <person name="Park J."/>
            <person name="Yeom S.-I."/>
            <person name="Kim Y.-M."/>
            <person name="Seo E."/>
            <person name="Kim K.-T."/>
            <person name="Kim M.-S."/>
            <person name="Lee J.M."/>
            <person name="Cheong K."/>
            <person name="Shin H.-S."/>
            <person name="Kim S.-B."/>
            <person name="Han K."/>
            <person name="Lee J."/>
            <person name="Park M."/>
            <person name="Lee H.-A."/>
            <person name="Lee H.-Y."/>
            <person name="Lee Y."/>
            <person name="Oh S."/>
            <person name="Lee J.H."/>
            <person name="Choi E."/>
            <person name="Choi E."/>
            <person name="Lee S.E."/>
            <person name="Jeon J."/>
            <person name="Kim H."/>
            <person name="Choi G."/>
            <person name="Song H."/>
            <person name="Lee J."/>
            <person name="Lee S.-C."/>
            <person name="Kwon J.-K."/>
            <person name="Lee H.-Y."/>
            <person name="Koo N."/>
            <person name="Hong Y."/>
            <person name="Kim R.W."/>
            <person name="Kang W.-H."/>
            <person name="Huh J.H."/>
            <person name="Kang B.-C."/>
            <person name="Yang T.-J."/>
            <person name="Lee Y.-H."/>
            <person name="Bennetzen J.L."/>
            <person name="Choi D."/>
        </authorList>
    </citation>
    <scope>NUCLEOTIDE SEQUENCE [LARGE SCALE GENOMIC DNA]</scope>
    <source>
        <strain evidence="3">cv. PBC81</strain>
    </source>
</reference>
<evidence type="ECO:0000256" key="1">
    <source>
        <dbReference type="SAM" id="MobiDB-lite"/>
    </source>
</evidence>
<keyword evidence="3" id="KW-1185">Reference proteome</keyword>
<accession>A0A2G2WK82</accession>
<dbReference type="EMBL" id="MLFT02000006">
    <property type="protein sequence ID" value="PHT45579.1"/>
    <property type="molecule type" value="Genomic_DNA"/>
</dbReference>
<dbReference type="Proteomes" id="UP000224567">
    <property type="component" value="Unassembled WGS sequence"/>
</dbReference>
<gene>
    <name evidence="2" type="ORF">CQW23_14737</name>
</gene>